<protein>
    <recommendedName>
        <fullName evidence="2">DUF6589 domain-containing protein</fullName>
    </recommendedName>
</protein>
<dbReference type="AlphaFoldDB" id="A0A8S3RR64"/>
<dbReference type="OrthoDB" id="5955918at2759"/>
<evidence type="ECO:0000313" key="3">
    <source>
        <dbReference type="EMBL" id="CAG2210960.1"/>
    </source>
</evidence>
<evidence type="ECO:0000313" key="4">
    <source>
        <dbReference type="Proteomes" id="UP000683360"/>
    </source>
</evidence>
<proteinExistence type="predicted"/>
<gene>
    <name evidence="3" type="ORF">MEDL_25040</name>
</gene>
<dbReference type="Proteomes" id="UP000683360">
    <property type="component" value="Unassembled WGS sequence"/>
</dbReference>
<accession>A0A8S3RR64</accession>
<reference evidence="3" key="1">
    <citation type="submission" date="2021-03" db="EMBL/GenBank/DDBJ databases">
        <authorList>
            <person name="Bekaert M."/>
        </authorList>
    </citation>
    <scope>NUCLEOTIDE SEQUENCE</scope>
</reference>
<comment type="caution">
    <text evidence="3">The sequence shown here is derived from an EMBL/GenBank/DDBJ whole genome shotgun (WGS) entry which is preliminary data.</text>
</comment>
<sequence>MDHYETVLTQLYNEAHGSDEKLRQFKVVTGGDQLTRSRLNESKALRSLSPNYKKRFDDIDPIVIELWHVKQDLLEDEMYNYFNNLAQWFIHIEELNKTAKDGDITSIIPNLLMSLPLFYNHSTLSKYLVECINYVIQLEYLLSPLMKLRVLEGSFVNVEGGRSNNVESDLLQEHSVRKQKFLIKQLGVNKTQKAIERASAAAGAIAAINDNIAISLEITPKSSRHIKTLSPGEQQVMSDVLQDLKPFKFTPGRKYEGFEKLGENVFACIDGSKMKIDLDIIVNRLLSGHVDFGNDDIDSNSDSDSDDDDMPDL</sequence>
<keyword evidence="4" id="KW-1185">Reference proteome</keyword>
<name>A0A8S3RR64_MYTED</name>
<dbReference type="EMBL" id="CAJPWZ010001248">
    <property type="protein sequence ID" value="CAG2210960.1"/>
    <property type="molecule type" value="Genomic_DNA"/>
</dbReference>
<feature type="domain" description="DUF6589" evidence="2">
    <location>
        <begin position="76"/>
        <end position="225"/>
    </location>
</feature>
<evidence type="ECO:0000259" key="2">
    <source>
        <dbReference type="Pfam" id="PF20231"/>
    </source>
</evidence>
<organism evidence="3 4">
    <name type="scientific">Mytilus edulis</name>
    <name type="common">Blue mussel</name>
    <dbReference type="NCBI Taxonomy" id="6550"/>
    <lineage>
        <taxon>Eukaryota</taxon>
        <taxon>Metazoa</taxon>
        <taxon>Spiralia</taxon>
        <taxon>Lophotrochozoa</taxon>
        <taxon>Mollusca</taxon>
        <taxon>Bivalvia</taxon>
        <taxon>Autobranchia</taxon>
        <taxon>Pteriomorphia</taxon>
        <taxon>Mytilida</taxon>
        <taxon>Mytiloidea</taxon>
        <taxon>Mytilidae</taxon>
        <taxon>Mytilinae</taxon>
        <taxon>Mytilus</taxon>
    </lineage>
</organism>
<evidence type="ECO:0000256" key="1">
    <source>
        <dbReference type="SAM" id="MobiDB-lite"/>
    </source>
</evidence>
<dbReference type="InterPro" id="IPR046496">
    <property type="entry name" value="DUF6589"/>
</dbReference>
<feature type="region of interest" description="Disordered" evidence="1">
    <location>
        <begin position="293"/>
        <end position="313"/>
    </location>
</feature>
<dbReference type="Pfam" id="PF20231">
    <property type="entry name" value="DUF6589"/>
    <property type="match status" value="1"/>
</dbReference>